<dbReference type="InterPro" id="IPR042185">
    <property type="entry name" value="Serpin_sf_2"/>
</dbReference>
<dbReference type="Gene3D" id="2.30.39.10">
    <property type="entry name" value="Alpha-1-antitrypsin, domain 1"/>
    <property type="match status" value="1"/>
</dbReference>
<dbReference type="SUPFAM" id="SSF56574">
    <property type="entry name" value="Serpins"/>
    <property type="match status" value="1"/>
</dbReference>
<protein>
    <submittedName>
        <fullName evidence="2">Uncharacterized protein</fullName>
    </submittedName>
</protein>
<evidence type="ECO:0000313" key="1">
    <source>
        <dbReference type="Proteomes" id="UP000095280"/>
    </source>
</evidence>
<reference evidence="2" key="1">
    <citation type="submission" date="2016-11" db="UniProtKB">
        <authorList>
            <consortium name="WormBaseParasite"/>
        </authorList>
    </citation>
    <scope>IDENTIFICATION</scope>
</reference>
<name>A0A1I8JNJ1_9PLAT</name>
<dbReference type="WBParaSite" id="snap_masked-unitig_22135-processed-gene-0.0-mRNA-1">
    <property type="protein sequence ID" value="snap_masked-unitig_22135-processed-gene-0.0-mRNA-1"/>
    <property type="gene ID" value="snap_masked-unitig_22135-processed-gene-0.0"/>
</dbReference>
<dbReference type="Proteomes" id="UP000095280">
    <property type="component" value="Unplaced"/>
</dbReference>
<dbReference type="InterPro" id="IPR036186">
    <property type="entry name" value="Serpin_sf"/>
</dbReference>
<proteinExistence type="predicted"/>
<sequence>MMHRNWPTGQSCSCLMCSQGVRFDFEDDNSGQRMSLLAVLPLSGTVSMACWRRCLRRTGFRLVNDAGESGKAAVSLPKRHRLDSGDALRQQFRPPGRLEWDEFGAEGAAASAAAINTRMAPPRIAFDQPFAVIVSREVATS</sequence>
<dbReference type="AlphaFoldDB" id="A0A1I8JNJ1"/>
<keyword evidence="1" id="KW-1185">Reference proteome</keyword>
<evidence type="ECO:0000313" key="2">
    <source>
        <dbReference type="WBParaSite" id="snap_masked-unitig_22135-processed-gene-0.0-mRNA-1"/>
    </source>
</evidence>
<organism evidence="1 2">
    <name type="scientific">Macrostomum lignano</name>
    <dbReference type="NCBI Taxonomy" id="282301"/>
    <lineage>
        <taxon>Eukaryota</taxon>
        <taxon>Metazoa</taxon>
        <taxon>Spiralia</taxon>
        <taxon>Lophotrochozoa</taxon>
        <taxon>Platyhelminthes</taxon>
        <taxon>Rhabditophora</taxon>
        <taxon>Macrostomorpha</taxon>
        <taxon>Macrostomida</taxon>
        <taxon>Macrostomidae</taxon>
        <taxon>Macrostomum</taxon>
    </lineage>
</organism>
<accession>A0A1I8JNJ1</accession>